<name>A0A8H6WDS5_9AGAR</name>
<evidence type="ECO:0000313" key="1">
    <source>
        <dbReference type="EMBL" id="KAF7314984.1"/>
    </source>
</evidence>
<evidence type="ECO:0000313" key="2">
    <source>
        <dbReference type="Proteomes" id="UP000636479"/>
    </source>
</evidence>
<dbReference type="RefSeq" id="XP_037225007.1">
    <property type="nucleotide sequence ID" value="XM_037357097.1"/>
</dbReference>
<gene>
    <name evidence="1" type="ORF">MIND_00012500</name>
</gene>
<sequence>MSTWDASLKALKDKVPDAAEPGAAATLDARIAIAEKEFDATLVWLVLCADGTKIHIKTNGVQHDGEGLCPRIGTGAFKGFQTSQFFGPYNLLITATTVTLSNPWGIVYKGIGYAQPAIRGSWSVVF</sequence>
<organism evidence="1 2">
    <name type="scientific">Mycena indigotica</name>
    <dbReference type="NCBI Taxonomy" id="2126181"/>
    <lineage>
        <taxon>Eukaryota</taxon>
        <taxon>Fungi</taxon>
        <taxon>Dikarya</taxon>
        <taxon>Basidiomycota</taxon>
        <taxon>Agaricomycotina</taxon>
        <taxon>Agaricomycetes</taxon>
        <taxon>Agaricomycetidae</taxon>
        <taxon>Agaricales</taxon>
        <taxon>Marasmiineae</taxon>
        <taxon>Mycenaceae</taxon>
        <taxon>Mycena</taxon>
    </lineage>
</organism>
<reference evidence="1" key="1">
    <citation type="submission" date="2020-05" db="EMBL/GenBank/DDBJ databases">
        <title>Mycena genomes resolve the evolution of fungal bioluminescence.</title>
        <authorList>
            <person name="Tsai I.J."/>
        </authorList>
    </citation>
    <scope>NUCLEOTIDE SEQUENCE</scope>
    <source>
        <strain evidence="1">171206Taipei</strain>
    </source>
</reference>
<proteinExistence type="predicted"/>
<keyword evidence="2" id="KW-1185">Reference proteome</keyword>
<dbReference type="GeneID" id="59339613"/>
<accession>A0A8H6WDS5</accession>
<dbReference type="AlphaFoldDB" id="A0A8H6WDS5"/>
<protein>
    <submittedName>
        <fullName evidence="1">Uncharacterized protein</fullName>
    </submittedName>
</protein>
<comment type="caution">
    <text evidence="1">The sequence shown here is derived from an EMBL/GenBank/DDBJ whole genome shotgun (WGS) entry which is preliminary data.</text>
</comment>
<dbReference type="Proteomes" id="UP000636479">
    <property type="component" value="Unassembled WGS sequence"/>
</dbReference>
<dbReference type="EMBL" id="JACAZF010000001">
    <property type="protein sequence ID" value="KAF7314984.1"/>
    <property type="molecule type" value="Genomic_DNA"/>
</dbReference>